<protein>
    <recommendedName>
        <fullName evidence="3">Response regulatory domain-containing protein</fullName>
    </recommendedName>
</protein>
<accession>A0A5B9PE72</accession>
<evidence type="ECO:0008006" key="3">
    <source>
        <dbReference type="Google" id="ProtNLM"/>
    </source>
</evidence>
<dbReference type="RefSeq" id="WP_075083731.1">
    <property type="nucleotide sequence ID" value="NZ_CP042912.1"/>
</dbReference>
<name>A0A5B9PE72_9BACT</name>
<gene>
    <name evidence="1" type="ORF">MFFC18_46300</name>
</gene>
<dbReference type="AlphaFoldDB" id="A0A5B9PE72"/>
<proteinExistence type="predicted"/>
<organism evidence="1 2">
    <name type="scientific">Mariniblastus fucicola</name>
    <dbReference type="NCBI Taxonomy" id="980251"/>
    <lineage>
        <taxon>Bacteria</taxon>
        <taxon>Pseudomonadati</taxon>
        <taxon>Planctomycetota</taxon>
        <taxon>Planctomycetia</taxon>
        <taxon>Pirellulales</taxon>
        <taxon>Pirellulaceae</taxon>
        <taxon>Mariniblastus</taxon>
    </lineage>
</organism>
<evidence type="ECO:0000313" key="1">
    <source>
        <dbReference type="EMBL" id="QEG24708.1"/>
    </source>
</evidence>
<dbReference type="STRING" id="980251.GCA_001642875_00939"/>
<dbReference type="EMBL" id="CP042912">
    <property type="protein sequence ID" value="QEG24708.1"/>
    <property type="molecule type" value="Genomic_DNA"/>
</dbReference>
<reference evidence="1 2" key="1">
    <citation type="submission" date="2019-08" db="EMBL/GenBank/DDBJ databases">
        <title>Deep-cultivation of Planctomycetes and their phenomic and genomic characterization uncovers novel biology.</title>
        <authorList>
            <person name="Wiegand S."/>
            <person name="Jogler M."/>
            <person name="Boedeker C."/>
            <person name="Pinto D."/>
            <person name="Vollmers J."/>
            <person name="Rivas-Marin E."/>
            <person name="Kohn T."/>
            <person name="Peeters S.H."/>
            <person name="Heuer A."/>
            <person name="Rast P."/>
            <person name="Oberbeckmann S."/>
            <person name="Bunk B."/>
            <person name="Jeske O."/>
            <person name="Meyerdierks A."/>
            <person name="Storesund J.E."/>
            <person name="Kallscheuer N."/>
            <person name="Luecker S."/>
            <person name="Lage O.M."/>
            <person name="Pohl T."/>
            <person name="Merkel B.J."/>
            <person name="Hornburger P."/>
            <person name="Mueller R.-W."/>
            <person name="Bruemmer F."/>
            <person name="Labrenz M."/>
            <person name="Spormann A.M."/>
            <person name="Op den Camp H."/>
            <person name="Overmann J."/>
            <person name="Amann R."/>
            <person name="Jetten M.S.M."/>
            <person name="Mascher T."/>
            <person name="Medema M.H."/>
            <person name="Devos D.P."/>
            <person name="Kaster A.-K."/>
            <person name="Ovreas L."/>
            <person name="Rohde M."/>
            <person name="Galperin M.Y."/>
            <person name="Jogler C."/>
        </authorList>
    </citation>
    <scope>NUCLEOTIDE SEQUENCE [LARGE SCALE GENOMIC DNA]</scope>
    <source>
        <strain evidence="1 2">FC18</strain>
    </source>
</reference>
<keyword evidence="2" id="KW-1185">Reference proteome</keyword>
<evidence type="ECO:0000313" key="2">
    <source>
        <dbReference type="Proteomes" id="UP000322214"/>
    </source>
</evidence>
<sequence length="151" mass="16870">MKDNALPVAPSIAVATQTPRWRSQVQRGIDSARPMPQVHWLLDFDSARNFIVSNECAALIVELPDGFSERPQQVLERVADLCNNPQHCPLFLLAAPSADPWRAVLAEAGATETCCSVLDFVKMWPRVERHLKTCLIGDLSVEEKVIARLPW</sequence>
<dbReference type="KEGG" id="mff:MFFC18_46300"/>
<dbReference type="Proteomes" id="UP000322214">
    <property type="component" value="Chromosome"/>
</dbReference>